<comment type="caution">
    <text evidence="1">The sequence shown here is derived from an EMBL/GenBank/DDBJ whole genome shotgun (WGS) entry which is preliminary data.</text>
</comment>
<evidence type="ECO:0000313" key="3">
    <source>
        <dbReference type="Proteomes" id="UP001642409"/>
    </source>
</evidence>
<dbReference type="Proteomes" id="UP001642409">
    <property type="component" value="Unassembled WGS sequence"/>
</dbReference>
<organism evidence="1">
    <name type="scientific">Hexamita inflata</name>
    <dbReference type="NCBI Taxonomy" id="28002"/>
    <lineage>
        <taxon>Eukaryota</taxon>
        <taxon>Metamonada</taxon>
        <taxon>Diplomonadida</taxon>
        <taxon>Hexamitidae</taxon>
        <taxon>Hexamitinae</taxon>
        <taxon>Hexamita</taxon>
    </lineage>
</organism>
<dbReference type="AlphaFoldDB" id="A0AA86UF71"/>
<keyword evidence="3" id="KW-1185">Reference proteome</keyword>
<evidence type="ECO:0000313" key="2">
    <source>
        <dbReference type="EMBL" id="CAL6013452.1"/>
    </source>
</evidence>
<reference evidence="1" key="1">
    <citation type="submission" date="2023-06" db="EMBL/GenBank/DDBJ databases">
        <authorList>
            <person name="Kurt Z."/>
        </authorList>
    </citation>
    <scope>NUCLEOTIDE SEQUENCE</scope>
</reference>
<dbReference type="EMBL" id="CATOUU010000790">
    <property type="protein sequence ID" value="CAI9948762.1"/>
    <property type="molecule type" value="Genomic_DNA"/>
</dbReference>
<gene>
    <name evidence="2" type="ORF">HINF_LOCUS23796</name>
    <name evidence="1" type="ORF">HINF_LOCUS36407</name>
</gene>
<sequence>MTIQFKNQWKRKKSRLLLQVQQLKIQKLDFQMYLLIGFGPIQNQLKYQTQIANNALLRKQCNKDRKQIRQSKNKWSQPLNQQSKPHYINQSNNLLHHQFQLLLLNRLQSSQLQLFSNPKQPKLLYSKYRQFLLHHRHQRFYQQFNKSWVIHLIF</sequence>
<accession>A0AA86UF71</accession>
<reference evidence="2 3" key="2">
    <citation type="submission" date="2024-07" db="EMBL/GenBank/DDBJ databases">
        <authorList>
            <person name="Akdeniz Z."/>
        </authorList>
    </citation>
    <scope>NUCLEOTIDE SEQUENCE [LARGE SCALE GENOMIC DNA]</scope>
</reference>
<protein>
    <submittedName>
        <fullName evidence="2">Hypothetical_protein</fullName>
    </submittedName>
</protein>
<dbReference type="EMBL" id="CAXDID020000068">
    <property type="protein sequence ID" value="CAL6013452.1"/>
    <property type="molecule type" value="Genomic_DNA"/>
</dbReference>
<evidence type="ECO:0000313" key="1">
    <source>
        <dbReference type="EMBL" id="CAI9948762.1"/>
    </source>
</evidence>
<proteinExistence type="predicted"/>
<name>A0AA86UF71_9EUKA</name>